<evidence type="ECO:0000256" key="1">
    <source>
        <dbReference type="SAM" id="MobiDB-lite"/>
    </source>
</evidence>
<evidence type="ECO:0000313" key="3">
    <source>
        <dbReference type="Proteomes" id="UP000191518"/>
    </source>
</evidence>
<name>A0A1V6R079_9EURO</name>
<dbReference type="EMBL" id="MDYP01000131">
    <property type="protein sequence ID" value="OQD94636.1"/>
    <property type="molecule type" value="Genomic_DNA"/>
</dbReference>
<organism evidence="2 3">
    <name type="scientific">Penicillium vulpinum</name>
    <dbReference type="NCBI Taxonomy" id="29845"/>
    <lineage>
        <taxon>Eukaryota</taxon>
        <taxon>Fungi</taxon>
        <taxon>Dikarya</taxon>
        <taxon>Ascomycota</taxon>
        <taxon>Pezizomycotina</taxon>
        <taxon>Eurotiomycetes</taxon>
        <taxon>Eurotiomycetidae</taxon>
        <taxon>Eurotiales</taxon>
        <taxon>Aspergillaceae</taxon>
        <taxon>Penicillium</taxon>
    </lineage>
</organism>
<comment type="caution">
    <text evidence="2">The sequence shown here is derived from an EMBL/GenBank/DDBJ whole genome shotgun (WGS) entry which is preliminary data.</text>
</comment>
<evidence type="ECO:0000313" key="2">
    <source>
        <dbReference type="EMBL" id="OQD94636.1"/>
    </source>
</evidence>
<dbReference type="AlphaFoldDB" id="A0A1V6R079"/>
<protein>
    <submittedName>
        <fullName evidence="2">Uncharacterized protein</fullName>
    </submittedName>
</protein>
<proteinExistence type="predicted"/>
<accession>A0A1V6R079</accession>
<sequence>MGPQTQYWVEGPDPKPNPDWT</sequence>
<feature type="region of interest" description="Disordered" evidence="1">
    <location>
        <begin position="1"/>
        <end position="21"/>
    </location>
</feature>
<keyword evidence="3" id="KW-1185">Reference proteome</keyword>
<gene>
    <name evidence="2" type="ORF">PENVUL_c132G03309</name>
</gene>
<dbReference type="Proteomes" id="UP000191518">
    <property type="component" value="Unassembled WGS sequence"/>
</dbReference>
<reference evidence="3" key="1">
    <citation type="journal article" date="2017" name="Nat. Microbiol.">
        <title>Global analysis of biosynthetic gene clusters reveals vast potential of secondary metabolite production in Penicillium species.</title>
        <authorList>
            <person name="Nielsen J.C."/>
            <person name="Grijseels S."/>
            <person name="Prigent S."/>
            <person name="Ji B."/>
            <person name="Dainat J."/>
            <person name="Nielsen K.F."/>
            <person name="Frisvad J.C."/>
            <person name="Workman M."/>
            <person name="Nielsen J."/>
        </authorList>
    </citation>
    <scope>NUCLEOTIDE SEQUENCE [LARGE SCALE GENOMIC DNA]</scope>
    <source>
        <strain evidence="3">IBT 29486</strain>
    </source>
</reference>